<proteinExistence type="predicted"/>
<dbReference type="InterPro" id="IPR013094">
    <property type="entry name" value="AB_hydrolase_3"/>
</dbReference>
<sequence>MASDSKEVEVDMAPLFRLYKDGTVYRQDPYSRLLPSPEPDAEGVASKDITLDAARGLWVRIFLPGSPTSLNLAHEKLPLVLIFHGGGFVFGNPAWSNFHMFCVSMAKRSHSIVVSASYRLAPEHRFPAAFEDGFSALKWLHSQSIHQSEGNHELTEPWLISADFSRCFIAGESAGGTLAYHVARMAFNTPYSVASWMPMCMEGLVLIHPGFMRGTRTQEELDSYQDVFMNWNTADACIQLTLPQGCSIDNSYFNPLPIVSSPDCPFTLPKTLILLADKDALHFYVLQCVEALKDACCQVDVVMEHGVGHVFFIAQPDSEQAQHMTQSIDHFINKDHKSGIFAISDKSERQESVDLIEDRSTEKRAIRANVSLCEE</sequence>
<name>A0A8T2T5D1_CERRI</name>
<reference evidence="2" key="1">
    <citation type="submission" date="2021-08" db="EMBL/GenBank/DDBJ databases">
        <title>WGS assembly of Ceratopteris richardii.</title>
        <authorList>
            <person name="Marchant D.B."/>
            <person name="Chen G."/>
            <person name="Jenkins J."/>
            <person name="Shu S."/>
            <person name="Leebens-Mack J."/>
            <person name="Grimwood J."/>
            <person name="Schmutz J."/>
            <person name="Soltis P."/>
            <person name="Soltis D."/>
            <person name="Chen Z.-H."/>
        </authorList>
    </citation>
    <scope>NUCLEOTIDE SEQUENCE</scope>
    <source>
        <strain evidence="2">Whitten #5841</strain>
        <tissue evidence="2">Leaf</tissue>
    </source>
</reference>
<dbReference type="Proteomes" id="UP000825935">
    <property type="component" value="Chromosome 14"/>
</dbReference>
<evidence type="ECO:0000313" key="2">
    <source>
        <dbReference type="EMBL" id="KAH7414686.1"/>
    </source>
</evidence>
<dbReference type="GO" id="GO:0016787">
    <property type="term" value="F:hydrolase activity"/>
    <property type="evidence" value="ECO:0007669"/>
    <property type="project" value="InterPro"/>
</dbReference>
<protein>
    <recommendedName>
        <fullName evidence="1">Alpha/beta hydrolase fold-3 domain-containing protein</fullName>
    </recommendedName>
</protein>
<keyword evidence="3" id="KW-1185">Reference proteome</keyword>
<evidence type="ECO:0000259" key="1">
    <source>
        <dbReference type="Pfam" id="PF07859"/>
    </source>
</evidence>
<dbReference type="InterPro" id="IPR050466">
    <property type="entry name" value="Carboxylest/Gibb_receptor"/>
</dbReference>
<gene>
    <name evidence="2" type="ORF">KP509_14G005900</name>
</gene>
<dbReference type="AlphaFoldDB" id="A0A8T2T5D1"/>
<dbReference type="EMBL" id="CM035419">
    <property type="protein sequence ID" value="KAH7414686.1"/>
    <property type="molecule type" value="Genomic_DNA"/>
</dbReference>
<dbReference type="InterPro" id="IPR029058">
    <property type="entry name" value="AB_hydrolase_fold"/>
</dbReference>
<dbReference type="SUPFAM" id="SSF53474">
    <property type="entry name" value="alpha/beta-Hydrolases"/>
    <property type="match status" value="1"/>
</dbReference>
<organism evidence="2 3">
    <name type="scientific">Ceratopteris richardii</name>
    <name type="common">Triangle waterfern</name>
    <dbReference type="NCBI Taxonomy" id="49495"/>
    <lineage>
        <taxon>Eukaryota</taxon>
        <taxon>Viridiplantae</taxon>
        <taxon>Streptophyta</taxon>
        <taxon>Embryophyta</taxon>
        <taxon>Tracheophyta</taxon>
        <taxon>Polypodiopsida</taxon>
        <taxon>Polypodiidae</taxon>
        <taxon>Polypodiales</taxon>
        <taxon>Pteridineae</taxon>
        <taxon>Pteridaceae</taxon>
        <taxon>Parkerioideae</taxon>
        <taxon>Ceratopteris</taxon>
    </lineage>
</organism>
<dbReference type="PANTHER" id="PTHR23024:SF635">
    <property type="entry name" value="OS07G0162700 PROTEIN"/>
    <property type="match status" value="1"/>
</dbReference>
<feature type="domain" description="Alpha/beta hydrolase fold-3" evidence="1">
    <location>
        <begin position="80"/>
        <end position="312"/>
    </location>
</feature>
<comment type="caution">
    <text evidence="2">The sequence shown here is derived from an EMBL/GenBank/DDBJ whole genome shotgun (WGS) entry which is preliminary data.</text>
</comment>
<evidence type="ECO:0000313" key="3">
    <source>
        <dbReference type="Proteomes" id="UP000825935"/>
    </source>
</evidence>
<dbReference type="PANTHER" id="PTHR23024">
    <property type="entry name" value="ARYLACETAMIDE DEACETYLASE"/>
    <property type="match status" value="1"/>
</dbReference>
<dbReference type="Pfam" id="PF07859">
    <property type="entry name" value="Abhydrolase_3"/>
    <property type="match status" value="1"/>
</dbReference>
<dbReference type="Gene3D" id="3.40.50.1820">
    <property type="entry name" value="alpha/beta hydrolase"/>
    <property type="match status" value="1"/>
</dbReference>
<dbReference type="OrthoDB" id="408631at2759"/>
<accession>A0A8T2T5D1</accession>